<dbReference type="RefSeq" id="WP_205209164.1">
    <property type="nucleotide sequence ID" value="NZ_JAFFZO010000004.1"/>
</dbReference>
<keyword evidence="1" id="KW-0223">Dioxygenase</keyword>
<reference evidence="1 2" key="1">
    <citation type="submission" date="2021-02" db="EMBL/GenBank/DDBJ databases">
        <title>A novel species of genus Amphritea isolated from a fishpond in China.</title>
        <authorList>
            <person name="Lu H."/>
        </authorList>
    </citation>
    <scope>NUCLEOTIDE SEQUENCE [LARGE SCALE GENOMIC DNA]</scope>
    <source>
        <strain evidence="1 2">RP18W</strain>
    </source>
</reference>
<dbReference type="Pfam" id="PF10014">
    <property type="entry name" value="2OG-Fe_Oxy_2"/>
    <property type="match status" value="1"/>
</dbReference>
<dbReference type="Gene3D" id="2.60.120.620">
    <property type="entry name" value="q2cbj1_9rhob like domain"/>
    <property type="match status" value="1"/>
</dbReference>
<evidence type="ECO:0000313" key="1">
    <source>
        <dbReference type="EMBL" id="MBN0988307.1"/>
    </source>
</evidence>
<comment type="caution">
    <text evidence="1">The sequence shown here is derived from an EMBL/GenBank/DDBJ whole genome shotgun (WGS) entry which is preliminary data.</text>
</comment>
<accession>A0ABS2W9B5</accession>
<sequence>METSVSDNPVRVFPQPYIAPPPVHPAIPYSGRYWEDRVYEEVRSGNWSRTDVHNRIDLQGWLPYLKQLPRDPYVDSRWKRMSWFYLNQAGEPVVVPDCPMAQAGAFNDAVTMADKVRHYAPLEDAFIQRADVSAFIKGWAGLWDIQPGEPILMQINGVRGNALTDPLQGQGIHKDGSQFLSVLVINRENVSGGTSLLSFDKQGEQEIISADLAPGEILHIRDDQIYHSVSGVKPLDNEQPFERFIIIINCRFNDQFQNRILREHFPGAVLNGGKR</sequence>
<proteinExistence type="predicted"/>
<dbReference type="InterPro" id="IPR018724">
    <property type="entry name" value="2OG-Fe_dioxygenase"/>
</dbReference>
<keyword evidence="1" id="KW-0560">Oxidoreductase</keyword>
<evidence type="ECO:0000313" key="2">
    <source>
        <dbReference type="Proteomes" id="UP000760472"/>
    </source>
</evidence>
<protein>
    <submittedName>
        <fullName evidence="1">2OG-Fe dioxygenase family protein</fullName>
    </submittedName>
</protein>
<dbReference type="Proteomes" id="UP000760472">
    <property type="component" value="Unassembled WGS sequence"/>
</dbReference>
<organism evidence="1 2">
    <name type="scientific">Amphritea pacifica</name>
    <dbReference type="NCBI Taxonomy" id="2811233"/>
    <lineage>
        <taxon>Bacteria</taxon>
        <taxon>Pseudomonadati</taxon>
        <taxon>Pseudomonadota</taxon>
        <taxon>Gammaproteobacteria</taxon>
        <taxon>Oceanospirillales</taxon>
        <taxon>Oceanospirillaceae</taxon>
        <taxon>Amphritea</taxon>
    </lineage>
</organism>
<dbReference type="GO" id="GO:0051213">
    <property type="term" value="F:dioxygenase activity"/>
    <property type="evidence" value="ECO:0007669"/>
    <property type="project" value="UniProtKB-KW"/>
</dbReference>
<name>A0ABS2W9B5_9GAMM</name>
<keyword evidence="2" id="KW-1185">Reference proteome</keyword>
<gene>
    <name evidence="1" type="ORF">JW498_13120</name>
</gene>
<dbReference type="EMBL" id="JAFFZP010000020">
    <property type="protein sequence ID" value="MBN0988307.1"/>
    <property type="molecule type" value="Genomic_DNA"/>
</dbReference>